<proteinExistence type="predicted"/>
<evidence type="ECO:0000313" key="3">
    <source>
        <dbReference type="EMBL" id="THH05539.1"/>
    </source>
</evidence>
<feature type="chain" id="PRO_5020606119" description="Transmembrane protein" evidence="2">
    <location>
        <begin position="28"/>
        <end position="124"/>
    </location>
</feature>
<gene>
    <name evidence="3" type="ORF">EW145_g4719</name>
</gene>
<evidence type="ECO:0000256" key="2">
    <source>
        <dbReference type="SAM" id="SignalP"/>
    </source>
</evidence>
<organism evidence="3 4">
    <name type="scientific">Phellinidium pouzarii</name>
    <dbReference type="NCBI Taxonomy" id="167371"/>
    <lineage>
        <taxon>Eukaryota</taxon>
        <taxon>Fungi</taxon>
        <taxon>Dikarya</taxon>
        <taxon>Basidiomycota</taxon>
        <taxon>Agaricomycotina</taxon>
        <taxon>Agaricomycetes</taxon>
        <taxon>Hymenochaetales</taxon>
        <taxon>Hymenochaetaceae</taxon>
        <taxon>Phellinidium</taxon>
    </lineage>
</organism>
<feature type="region of interest" description="Disordered" evidence="1">
    <location>
        <begin position="71"/>
        <end position="95"/>
    </location>
</feature>
<evidence type="ECO:0008006" key="5">
    <source>
        <dbReference type="Google" id="ProtNLM"/>
    </source>
</evidence>
<keyword evidence="4" id="KW-1185">Reference proteome</keyword>
<dbReference type="Proteomes" id="UP000308199">
    <property type="component" value="Unassembled WGS sequence"/>
</dbReference>
<name>A0A4S4L2H6_9AGAM</name>
<keyword evidence="2" id="KW-0732">Signal</keyword>
<feature type="signal peptide" evidence="2">
    <location>
        <begin position="1"/>
        <end position="27"/>
    </location>
</feature>
<reference evidence="3 4" key="1">
    <citation type="submission" date="2019-02" db="EMBL/GenBank/DDBJ databases">
        <title>Genome sequencing of the rare red list fungi Phellinidium pouzarii.</title>
        <authorList>
            <person name="Buettner E."/>
            <person name="Kellner H."/>
        </authorList>
    </citation>
    <scope>NUCLEOTIDE SEQUENCE [LARGE SCALE GENOMIC DNA]</scope>
    <source>
        <strain evidence="3 4">DSM 108285</strain>
    </source>
</reference>
<evidence type="ECO:0000313" key="4">
    <source>
        <dbReference type="Proteomes" id="UP000308199"/>
    </source>
</evidence>
<accession>A0A4S4L2H6</accession>
<dbReference type="EMBL" id="SGPK01000254">
    <property type="protein sequence ID" value="THH05539.1"/>
    <property type="molecule type" value="Genomic_DNA"/>
</dbReference>
<dbReference type="OrthoDB" id="3263762at2759"/>
<dbReference type="AlphaFoldDB" id="A0A4S4L2H6"/>
<protein>
    <recommendedName>
        <fullName evidence="5">Transmembrane protein</fullName>
    </recommendedName>
</protein>
<comment type="caution">
    <text evidence="3">The sequence shown here is derived from an EMBL/GenBank/DDBJ whole genome shotgun (WGS) entry which is preliminary data.</text>
</comment>
<sequence length="124" mass="12730">MYLFRSSFVTVTFVSAVVLCQCATVFAAPQLGMRPYLHVYGIDASGPDVSSVLVSATAAAIESSVPRVVESSNTAAAETTQPADSSSTDGTSEAVAQTNGAFSKTTGFRIALIVGSFTAALQLL</sequence>
<evidence type="ECO:0000256" key="1">
    <source>
        <dbReference type="SAM" id="MobiDB-lite"/>
    </source>
</evidence>